<sequence>GGEMDGDGESGSGPDIGSDRAVLAASWSGAGRLARDRTVRRLILAQWLPSGFMAGAEGLVVSYAGQRGFAAGTYSLLLACGPSGMLLGDLIVGRLLRPALREALVVPLAVWLGLPLLGLAASPPAPVCALLLLASSTGFSYAIGLQRPFLDALPVDNQGQAFGLVSSGLMTLQGIGPVLVGTVAGLVGTGPAMALAGGATVVTAGWMGSWLLRR</sequence>
<feature type="transmembrane region" description="Helical" evidence="1">
    <location>
        <begin position="42"/>
        <end position="65"/>
    </location>
</feature>
<feature type="non-terminal residue" evidence="2">
    <location>
        <position position="1"/>
    </location>
</feature>
<evidence type="ECO:0000313" key="2">
    <source>
        <dbReference type="EMBL" id="MBS2551956.1"/>
    </source>
</evidence>
<feature type="transmembrane region" description="Helical" evidence="1">
    <location>
        <begin position="71"/>
        <end position="92"/>
    </location>
</feature>
<organism evidence="2 3">
    <name type="scientific">Catenulispora pinistramenti</name>
    <dbReference type="NCBI Taxonomy" id="2705254"/>
    <lineage>
        <taxon>Bacteria</taxon>
        <taxon>Bacillati</taxon>
        <taxon>Actinomycetota</taxon>
        <taxon>Actinomycetes</taxon>
        <taxon>Catenulisporales</taxon>
        <taxon>Catenulisporaceae</taxon>
        <taxon>Catenulispora</taxon>
    </lineage>
</organism>
<keyword evidence="1" id="KW-0472">Membrane</keyword>
<dbReference type="SUPFAM" id="SSF103473">
    <property type="entry name" value="MFS general substrate transporter"/>
    <property type="match status" value="1"/>
</dbReference>
<comment type="caution">
    <text evidence="2">The sequence shown here is derived from an EMBL/GenBank/DDBJ whole genome shotgun (WGS) entry which is preliminary data.</text>
</comment>
<name>A0ABS5L0X9_9ACTN</name>
<dbReference type="Gene3D" id="1.20.1250.20">
    <property type="entry name" value="MFS general substrate transporter like domains"/>
    <property type="match status" value="1"/>
</dbReference>
<dbReference type="InterPro" id="IPR036259">
    <property type="entry name" value="MFS_trans_sf"/>
</dbReference>
<protein>
    <recommendedName>
        <fullName evidence="4">MFS transporter</fullName>
    </recommendedName>
</protein>
<keyword evidence="3" id="KW-1185">Reference proteome</keyword>
<feature type="transmembrane region" description="Helical" evidence="1">
    <location>
        <begin position="162"/>
        <end position="186"/>
    </location>
</feature>
<keyword evidence="1" id="KW-0812">Transmembrane</keyword>
<proteinExistence type="predicted"/>
<evidence type="ECO:0008006" key="4">
    <source>
        <dbReference type="Google" id="ProtNLM"/>
    </source>
</evidence>
<keyword evidence="1" id="KW-1133">Transmembrane helix</keyword>
<accession>A0ABS5L0X9</accession>
<gene>
    <name evidence="2" type="ORF">KGQ19_34340</name>
</gene>
<feature type="transmembrane region" description="Helical" evidence="1">
    <location>
        <begin position="104"/>
        <end position="123"/>
    </location>
</feature>
<feature type="transmembrane region" description="Helical" evidence="1">
    <location>
        <begin position="129"/>
        <end position="150"/>
    </location>
</feature>
<dbReference type="EMBL" id="JAAFYZ010000164">
    <property type="protein sequence ID" value="MBS2551956.1"/>
    <property type="molecule type" value="Genomic_DNA"/>
</dbReference>
<evidence type="ECO:0000256" key="1">
    <source>
        <dbReference type="SAM" id="Phobius"/>
    </source>
</evidence>
<feature type="transmembrane region" description="Helical" evidence="1">
    <location>
        <begin position="192"/>
        <end position="212"/>
    </location>
</feature>
<evidence type="ECO:0000313" key="3">
    <source>
        <dbReference type="Proteomes" id="UP000730482"/>
    </source>
</evidence>
<dbReference type="Proteomes" id="UP000730482">
    <property type="component" value="Unassembled WGS sequence"/>
</dbReference>
<reference evidence="2 3" key="1">
    <citation type="submission" date="2020-02" db="EMBL/GenBank/DDBJ databases">
        <title>Acidophilic actinobacteria isolated from forest soil.</title>
        <authorList>
            <person name="Golinska P."/>
        </authorList>
    </citation>
    <scope>NUCLEOTIDE SEQUENCE [LARGE SCALE GENOMIC DNA]</scope>
    <source>
        <strain evidence="2 3">NL8</strain>
    </source>
</reference>